<proteinExistence type="predicted"/>
<sequence>MDEKERQYHKVDVAKFFKIVSESSKSAENVSKKLTIELFAKHIDKFNVEQDSFVEFLHCLHEAKESDGVLEVGVPILAKEGYPSRMLVRDTVKDHIEDTLKHLDRGKRVVHYGTPGYGKSMTGVLVVKKKMGKKLIVIQQGKTWYFVPKGHY</sequence>
<organism evidence="1">
    <name type="scientific">Lotharella globosa</name>
    <dbReference type="NCBI Taxonomy" id="91324"/>
    <lineage>
        <taxon>Eukaryota</taxon>
        <taxon>Sar</taxon>
        <taxon>Rhizaria</taxon>
        <taxon>Cercozoa</taxon>
        <taxon>Chlorarachniophyceae</taxon>
        <taxon>Lotharella</taxon>
    </lineage>
</organism>
<dbReference type="EMBL" id="HBIV01036003">
    <property type="protein sequence ID" value="CAE0673958.1"/>
    <property type="molecule type" value="Transcribed_RNA"/>
</dbReference>
<gene>
    <name evidence="1" type="ORF">LGLO00237_LOCUS25694</name>
</gene>
<evidence type="ECO:0000313" key="1">
    <source>
        <dbReference type="EMBL" id="CAE0673958.1"/>
    </source>
</evidence>
<reference evidence="1" key="1">
    <citation type="submission" date="2021-01" db="EMBL/GenBank/DDBJ databases">
        <authorList>
            <person name="Corre E."/>
            <person name="Pelletier E."/>
            <person name="Niang G."/>
            <person name="Scheremetjew M."/>
            <person name="Finn R."/>
            <person name="Kale V."/>
            <person name="Holt S."/>
            <person name="Cochrane G."/>
            <person name="Meng A."/>
            <person name="Brown T."/>
            <person name="Cohen L."/>
        </authorList>
    </citation>
    <scope>NUCLEOTIDE SEQUENCE</scope>
    <source>
        <strain evidence="1">CCCM811</strain>
    </source>
</reference>
<protein>
    <submittedName>
        <fullName evidence="1">Uncharacterized protein</fullName>
    </submittedName>
</protein>
<dbReference type="AlphaFoldDB" id="A0A7S3Z754"/>
<name>A0A7S3Z754_9EUKA</name>
<accession>A0A7S3Z754</accession>